<evidence type="ECO:0000313" key="4">
    <source>
        <dbReference type="EMBL" id="PZP88512.1"/>
    </source>
</evidence>
<dbReference type="PANTHER" id="PTHR21343">
    <property type="entry name" value="DETHIOBIOTIN SYNTHETASE"/>
    <property type="match status" value="1"/>
</dbReference>
<dbReference type="EMBL" id="QFOZ01000011">
    <property type="protein sequence ID" value="PZP88512.1"/>
    <property type="molecule type" value="Genomic_DNA"/>
</dbReference>
<accession>A0A2W5K7Q8</accession>
<dbReference type="InterPro" id="IPR043702">
    <property type="entry name" value="Lipid_II_synth_GatD"/>
</dbReference>
<dbReference type="GO" id="GO:0016740">
    <property type="term" value="F:transferase activity"/>
    <property type="evidence" value="ECO:0007669"/>
    <property type="project" value="UniProtKB-KW"/>
</dbReference>
<keyword evidence="2" id="KW-0961">Cell wall biogenesis/degradation</keyword>
<comment type="pathway">
    <text evidence="2">Cell wall biogenesis; peptidoglycan biosynthesis.</text>
</comment>
<dbReference type="InterPro" id="IPR033949">
    <property type="entry name" value="CobQ_GATase1"/>
</dbReference>
<sequence length="245" mass="25890">MSTYGDDGNALVLRERLRRRGYQAEIIRITLQDDVPSSCDIYTMGGGEDVAQILASKHLRTHRGLFTAVEAGRPLLAICAGLQMLGEWFQVADGSHAEGVGLLDVTTVPQATRSIGELVGTPLTEGLAEPFLTEPLMGFENHMGATVLGPDARPLSRVKYGVGNSIPAGSSIPATGLVDGAVQGSIIATYMHGPCLARNPQLADYLIAQVLGVPAAELAPLDIPAIPLLRKERLAAAKHPPKRTA</sequence>
<dbReference type="SUPFAM" id="SSF52317">
    <property type="entry name" value="Class I glutamine amidotransferase-like"/>
    <property type="match status" value="1"/>
</dbReference>
<dbReference type="InterPro" id="IPR011698">
    <property type="entry name" value="GATase_3"/>
</dbReference>
<dbReference type="HAMAP" id="MF_02213">
    <property type="entry name" value="Lipid_II_synth_GatD"/>
    <property type="match status" value="1"/>
</dbReference>
<protein>
    <recommendedName>
        <fullName evidence="2">Lipid II isoglutaminyl synthase (glutamine-hydrolyzing) subunit GatD</fullName>
        <ecNumber evidence="2">6.3.5.13</ecNumber>
    </recommendedName>
    <alternativeName>
        <fullName evidence="2">Lipid II isoglutaminyl synthase glutaminase subunit</fullName>
        <ecNumber evidence="2">3.5.1.2</ecNumber>
    </alternativeName>
</protein>
<keyword evidence="2" id="KW-0436">Ligase</keyword>
<keyword evidence="2" id="KW-0573">Peptidoglycan synthesis</keyword>
<comment type="similarity">
    <text evidence="2">Belongs to the CobB/CobQ family. GatD subfamily.</text>
</comment>
<keyword evidence="4" id="KW-0808">Transferase</keyword>
<dbReference type="EC" id="6.3.5.13" evidence="2"/>
<dbReference type="Proteomes" id="UP000248606">
    <property type="component" value="Unassembled WGS sequence"/>
</dbReference>
<comment type="caution">
    <text evidence="4">The sequence shown here is derived from an EMBL/GenBank/DDBJ whole genome shotgun (WGS) entry which is preliminary data.</text>
</comment>
<evidence type="ECO:0000256" key="2">
    <source>
        <dbReference type="HAMAP-Rule" id="MF_02213"/>
    </source>
</evidence>
<dbReference type="GO" id="GO:0008360">
    <property type="term" value="P:regulation of cell shape"/>
    <property type="evidence" value="ECO:0007669"/>
    <property type="project" value="UniProtKB-KW"/>
</dbReference>
<dbReference type="AlphaFoldDB" id="A0A2W5K7Q8"/>
<dbReference type="PROSITE" id="PS51274">
    <property type="entry name" value="GATASE_COBBQ"/>
    <property type="match status" value="1"/>
</dbReference>
<dbReference type="GO" id="GO:0004359">
    <property type="term" value="F:glutaminase activity"/>
    <property type="evidence" value="ECO:0007669"/>
    <property type="project" value="UniProtKB-UniRule"/>
</dbReference>
<dbReference type="PANTHER" id="PTHR21343:SF9">
    <property type="entry name" value="LIPID II ISOGLUTAMINYL SYNTHASE (GLUTAMINE-HYDROLYZING) SUBUNIT GATD"/>
    <property type="match status" value="1"/>
</dbReference>
<comment type="function">
    <text evidence="2">The lipid II isoglutaminyl synthase complex catalyzes the formation of alpha-D-isoglutamine in the cell wall lipid II stem peptide. The GatD subunit catalyzes the hydrolysis of glutamine to glutamate and ammonia. The resulting ammonia molecule is channeled to the active site of MurT.</text>
</comment>
<gene>
    <name evidence="2" type="primary">gatD</name>
    <name evidence="4" type="ORF">DI579_06345</name>
</gene>
<keyword evidence="2" id="KW-0378">Hydrolase</keyword>
<feature type="active site" description="Nucleophile" evidence="2">
    <location>
        <position position="79"/>
    </location>
</feature>
<evidence type="ECO:0000259" key="3">
    <source>
        <dbReference type="Pfam" id="PF07685"/>
    </source>
</evidence>
<comment type="catalytic activity">
    <reaction evidence="2">
        <text>beta-D-GlcNAc-(1-&gt;4)-Mur2Ac(oyl-L-Ala-gamma-D-Glu-L-Lys-D-Ala-D-Ala)-di-trans,octa-cis-undecaprenyl diphosphate + L-glutamine + ATP + H2O = beta-D-GlcNAc-(1-&gt;4)-Mur2Ac(oyl-L-Ala-D-isoglutaminyl-L-Lys-D-Ala-D-Ala)-di-trans,octa-cis-undecaprenyl diphosphate + L-glutamate + ADP + phosphate + H(+)</text>
        <dbReference type="Rhea" id="RHEA:57928"/>
        <dbReference type="ChEBI" id="CHEBI:15377"/>
        <dbReference type="ChEBI" id="CHEBI:15378"/>
        <dbReference type="ChEBI" id="CHEBI:29985"/>
        <dbReference type="ChEBI" id="CHEBI:30616"/>
        <dbReference type="ChEBI" id="CHEBI:43474"/>
        <dbReference type="ChEBI" id="CHEBI:58359"/>
        <dbReference type="ChEBI" id="CHEBI:60033"/>
        <dbReference type="ChEBI" id="CHEBI:62233"/>
        <dbReference type="ChEBI" id="CHEBI:456216"/>
        <dbReference type="EC" id="6.3.5.13"/>
    </reaction>
</comment>
<dbReference type="GO" id="GO:0140282">
    <property type="term" value="F:carbon-nitrogen ligase activity on lipid II"/>
    <property type="evidence" value="ECO:0007669"/>
    <property type="project" value="UniProtKB-UniRule"/>
</dbReference>
<dbReference type="EC" id="3.5.1.2" evidence="2"/>
<dbReference type="GO" id="GO:0009252">
    <property type="term" value="P:peptidoglycan biosynthetic process"/>
    <property type="evidence" value="ECO:0007669"/>
    <property type="project" value="UniProtKB-UniRule"/>
</dbReference>
<evidence type="ECO:0000313" key="5">
    <source>
        <dbReference type="Proteomes" id="UP000248606"/>
    </source>
</evidence>
<name>A0A2W5K7Q8_9ACTN</name>
<evidence type="ECO:0000256" key="1">
    <source>
        <dbReference type="ARBA" id="ARBA00022962"/>
    </source>
</evidence>
<comment type="catalytic activity">
    <reaction evidence="2">
        <text>L-glutamine + H2O = L-glutamate + NH4(+)</text>
        <dbReference type="Rhea" id="RHEA:15889"/>
        <dbReference type="ChEBI" id="CHEBI:15377"/>
        <dbReference type="ChEBI" id="CHEBI:28938"/>
        <dbReference type="ChEBI" id="CHEBI:29985"/>
        <dbReference type="ChEBI" id="CHEBI:58359"/>
        <dbReference type="EC" id="3.5.1.2"/>
    </reaction>
</comment>
<dbReference type="InterPro" id="IPR029062">
    <property type="entry name" value="Class_I_gatase-like"/>
</dbReference>
<dbReference type="UniPathway" id="UPA00219"/>
<feature type="active site" evidence="2">
    <location>
        <position position="192"/>
    </location>
</feature>
<dbReference type="GO" id="GO:0071555">
    <property type="term" value="P:cell wall organization"/>
    <property type="evidence" value="ECO:0007669"/>
    <property type="project" value="UniProtKB-KW"/>
</dbReference>
<dbReference type="GO" id="GO:0009236">
    <property type="term" value="P:cobalamin biosynthetic process"/>
    <property type="evidence" value="ECO:0007669"/>
    <property type="project" value="InterPro"/>
</dbReference>
<keyword evidence="1 2" id="KW-0315">Glutamine amidotransferase</keyword>
<proteinExistence type="inferred from homology"/>
<dbReference type="CDD" id="cd01750">
    <property type="entry name" value="GATase1_CobQ"/>
    <property type="match status" value="1"/>
</dbReference>
<comment type="subunit">
    <text evidence="2">Forms a heterodimer with MurT.</text>
</comment>
<feature type="binding site" evidence="2">
    <location>
        <position position="113"/>
    </location>
    <ligand>
        <name>substrate</name>
    </ligand>
</feature>
<dbReference type="Gene3D" id="3.40.50.880">
    <property type="match status" value="1"/>
</dbReference>
<reference evidence="4 5" key="1">
    <citation type="submission" date="2017-08" db="EMBL/GenBank/DDBJ databases">
        <title>Infants hospitalized years apart are colonized by the same room-sourced microbial strains.</title>
        <authorList>
            <person name="Brooks B."/>
            <person name="Olm M.R."/>
            <person name="Firek B.A."/>
            <person name="Baker R."/>
            <person name="Thomas B.C."/>
            <person name="Morowitz M.J."/>
            <person name="Banfield J.F."/>
        </authorList>
    </citation>
    <scope>NUCLEOTIDE SEQUENCE [LARGE SCALE GENOMIC DNA]</scope>
    <source>
        <strain evidence="4">S2_006_000_R1_57</strain>
    </source>
</reference>
<organism evidence="4 5">
    <name type="scientific">Lawsonella clevelandensis</name>
    <dbReference type="NCBI Taxonomy" id="1528099"/>
    <lineage>
        <taxon>Bacteria</taxon>
        <taxon>Bacillati</taxon>
        <taxon>Actinomycetota</taxon>
        <taxon>Actinomycetes</taxon>
        <taxon>Mycobacteriales</taxon>
        <taxon>Lawsonellaceae</taxon>
        <taxon>Lawsonella</taxon>
    </lineage>
</organism>
<dbReference type="Pfam" id="PF07685">
    <property type="entry name" value="GATase_3"/>
    <property type="match status" value="1"/>
</dbReference>
<feature type="domain" description="CobB/CobQ-like glutamine amidotransferase" evidence="3">
    <location>
        <begin position="1"/>
        <end position="199"/>
    </location>
</feature>
<keyword evidence="2" id="KW-0133">Cell shape</keyword>